<accession>A0A8H8CEJ4</accession>
<dbReference type="OrthoDB" id="10661952at2759"/>
<dbReference type="EMBL" id="JAFIQS010000022">
    <property type="protein sequence ID" value="KAG5162004.1"/>
    <property type="molecule type" value="Genomic_DNA"/>
</dbReference>
<evidence type="ECO:0000313" key="2">
    <source>
        <dbReference type="EMBL" id="KAG5162004.1"/>
    </source>
</evidence>
<comment type="caution">
    <text evidence="2">The sequence shown here is derived from an EMBL/GenBank/DDBJ whole genome shotgun (WGS) entry which is preliminary data.</text>
</comment>
<name>A0A8H8CEJ4_PSICU</name>
<protein>
    <submittedName>
        <fullName evidence="2">Uncharacterized protein</fullName>
    </submittedName>
</protein>
<feature type="region of interest" description="Disordered" evidence="1">
    <location>
        <begin position="94"/>
        <end position="129"/>
    </location>
</feature>
<evidence type="ECO:0000256" key="1">
    <source>
        <dbReference type="SAM" id="MobiDB-lite"/>
    </source>
</evidence>
<proteinExistence type="predicted"/>
<feature type="compositionally biased region" description="Basic and acidic residues" evidence="1">
    <location>
        <begin position="110"/>
        <end position="122"/>
    </location>
</feature>
<reference evidence="2" key="1">
    <citation type="submission" date="2021-02" db="EMBL/GenBank/DDBJ databases">
        <title>Psilocybe cubensis genome.</title>
        <authorList>
            <person name="Mckernan K.J."/>
            <person name="Crawford S."/>
            <person name="Trippe A."/>
            <person name="Kane L.T."/>
            <person name="Mclaughlin S."/>
        </authorList>
    </citation>
    <scope>NUCLEOTIDE SEQUENCE [LARGE SCALE GENOMIC DNA]</scope>
    <source>
        <strain evidence="2">MGC-MH-2018</strain>
    </source>
</reference>
<gene>
    <name evidence="2" type="ORF">JR316_013138</name>
</gene>
<dbReference type="AlphaFoldDB" id="A0A8H8CEJ4"/>
<feature type="compositionally biased region" description="Low complexity" evidence="1">
    <location>
        <begin position="183"/>
        <end position="203"/>
    </location>
</feature>
<sequence>MSMLTFSGGSAPVTKYLSYTLPSSWEEVMKKGLTASSRPNAWTLFNTWRSRHRGAAVGNVVKTHVPLNKEEWKSFAENDPVKLHFERLAELAKSRRKDMASKATTSSKRSGSDIDGEKENSRPKKKARHCTEVIIPTNTLDDAQSSNGLFEEAFEEIANISCNETDHNDLLNDNGTSDDLLGQEASRAAEEQSSSEVSRQDSVPAGGYQSPTEAIFDNIAEKVIVDDNVKEAIVNDIVQEAVLDDIVQVQEATTTTVKESLPRDAPISVVEELPQSQEGQEPSLNLQQSDIPAALNDHIDDTLDRIFTDIIDLSQFSEDNF</sequence>
<feature type="region of interest" description="Disordered" evidence="1">
    <location>
        <begin position="168"/>
        <end position="209"/>
    </location>
</feature>
<organism evidence="2">
    <name type="scientific">Psilocybe cubensis</name>
    <name type="common">Psychedelic mushroom</name>
    <name type="synonym">Stropharia cubensis</name>
    <dbReference type="NCBI Taxonomy" id="181762"/>
    <lineage>
        <taxon>Eukaryota</taxon>
        <taxon>Fungi</taxon>
        <taxon>Dikarya</taxon>
        <taxon>Basidiomycota</taxon>
        <taxon>Agaricomycotina</taxon>
        <taxon>Agaricomycetes</taxon>
        <taxon>Agaricomycetidae</taxon>
        <taxon>Agaricales</taxon>
        <taxon>Agaricineae</taxon>
        <taxon>Strophariaceae</taxon>
        <taxon>Psilocybe</taxon>
    </lineage>
</organism>